<feature type="region of interest" description="Disordered" evidence="1">
    <location>
        <begin position="75"/>
        <end position="100"/>
    </location>
</feature>
<evidence type="ECO:0000313" key="2">
    <source>
        <dbReference type="EMBL" id="KAF5749358.1"/>
    </source>
</evidence>
<dbReference type="InParanoid" id="A0A7J7DSL6"/>
<keyword evidence="3" id="KW-1185">Reference proteome</keyword>
<proteinExistence type="predicted"/>
<organism evidence="2 3">
    <name type="scientific">Tripterygium wilfordii</name>
    <name type="common">Thunder God vine</name>
    <dbReference type="NCBI Taxonomy" id="458696"/>
    <lineage>
        <taxon>Eukaryota</taxon>
        <taxon>Viridiplantae</taxon>
        <taxon>Streptophyta</taxon>
        <taxon>Embryophyta</taxon>
        <taxon>Tracheophyta</taxon>
        <taxon>Spermatophyta</taxon>
        <taxon>Magnoliopsida</taxon>
        <taxon>eudicotyledons</taxon>
        <taxon>Gunneridae</taxon>
        <taxon>Pentapetalae</taxon>
        <taxon>rosids</taxon>
        <taxon>fabids</taxon>
        <taxon>Celastrales</taxon>
        <taxon>Celastraceae</taxon>
        <taxon>Tripterygium</taxon>
    </lineage>
</organism>
<reference evidence="2 3" key="1">
    <citation type="journal article" date="2020" name="Nat. Commun.">
        <title>Genome of Tripterygium wilfordii and identification of cytochrome P450 involved in triptolide biosynthesis.</title>
        <authorList>
            <person name="Tu L."/>
            <person name="Su P."/>
            <person name="Zhang Z."/>
            <person name="Gao L."/>
            <person name="Wang J."/>
            <person name="Hu T."/>
            <person name="Zhou J."/>
            <person name="Zhang Y."/>
            <person name="Zhao Y."/>
            <person name="Liu Y."/>
            <person name="Song Y."/>
            <person name="Tong Y."/>
            <person name="Lu Y."/>
            <person name="Yang J."/>
            <person name="Xu C."/>
            <person name="Jia M."/>
            <person name="Peters R.J."/>
            <person name="Huang L."/>
            <person name="Gao W."/>
        </authorList>
    </citation>
    <scope>NUCLEOTIDE SEQUENCE [LARGE SCALE GENOMIC DNA]</scope>
    <source>
        <strain evidence="3">cv. XIE 37</strain>
        <tissue evidence="2">Leaf</tissue>
    </source>
</reference>
<gene>
    <name evidence="2" type="ORF">HS088_TW04G01326</name>
</gene>
<name>A0A7J7DSL6_TRIWF</name>
<evidence type="ECO:0000256" key="1">
    <source>
        <dbReference type="SAM" id="MobiDB-lite"/>
    </source>
</evidence>
<dbReference type="Proteomes" id="UP000593562">
    <property type="component" value="Unassembled WGS sequence"/>
</dbReference>
<protein>
    <submittedName>
        <fullName evidence="2">Uncharacterized protein</fullName>
    </submittedName>
</protein>
<accession>A0A7J7DSL6</accession>
<dbReference type="EMBL" id="JAAARO010000004">
    <property type="protein sequence ID" value="KAF5749358.1"/>
    <property type="molecule type" value="Genomic_DNA"/>
</dbReference>
<evidence type="ECO:0000313" key="3">
    <source>
        <dbReference type="Proteomes" id="UP000593562"/>
    </source>
</evidence>
<sequence length="151" mass="16920">MLLDVRVLKMEACVFGPLECNAILLLYYAVFDKLKKSRESRKCCAFSRATCLNRLEEGEDLSLLHRTRVLETNEEDLHTGAAKRKKDASDDASSGKKRLKKAMIDSSEDAADDDLVDVVLDLQENGDFGFQITINKNLRAVETVIRLCGHA</sequence>
<dbReference type="AlphaFoldDB" id="A0A7J7DSL6"/>
<comment type="caution">
    <text evidence="2">The sequence shown here is derived from an EMBL/GenBank/DDBJ whole genome shotgun (WGS) entry which is preliminary data.</text>
</comment>